<feature type="non-terminal residue" evidence="1">
    <location>
        <position position="1"/>
    </location>
</feature>
<sequence length="71" mass="7884">AIAASSLVLMEITNKTVEVIVNIRNKIGGGEQKNNDFVMFIPPKNVFAEVLYGEDPTDEELESNDKDNNED</sequence>
<organism evidence="1 2">
    <name type="scientific">Pristionchus fissidentatus</name>
    <dbReference type="NCBI Taxonomy" id="1538716"/>
    <lineage>
        <taxon>Eukaryota</taxon>
        <taxon>Metazoa</taxon>
        <taxon>Ecdysozoa</taxon>
        <taxon>Nematoda</taxon>
        <taxon>Chromadorea</taxon>
        <taxon>Rhabditida</taxon>
        <taxon>Rhabditina</taxon>
        <taxon>Diplogasteromorpha</taxon>
        <taxon>Diplogasteroidea</taxon>
        <taxon>Neodiplogasteridae</taxon>
        <taxon>Pristionchus</taxon>
    </lineage>
</organism>
<proteinExistence type="predicted"/>
<evidence type="ECO:0000313" key="2">
    <source>
        <dbReference type="Proteomes" id="UP001432322"/>
    </source>
</evidence>
<gene>
    <name evidence="1" type="ORF">PFISCL1PPCAC_27005</name>
</gene>
<evidence type="ECO:0000313" key="1">
    <source>
        <dbReference type="EMBL" id="GMT35708.1"/>
    </source>
</evidence>
<protein>
    <submittedName>
        <fullName evidence="1">Uncharacterized protein</fullName>
    </submittedName>
</protein>
<comment type="caution">
    <text evidence="1">The sequence shown here is derived from an EMBL/GenBank/DDBJ whole genome shotgun (WGS) entry which is preliminary data.</text>
</comment>
<name>A0AAV5WYD0_9BILA</name>
<keyword evidence="2" id="KW-1185">Reference proteome</keyword>
<dbReference type="EMBL" id="BTSY01000007">
    <property type="protein sequence ID" value="GMT35708.1"/>
    <property type="molecule type" value="Genomic_DNA"/>
</dbReference>
<dbReference type="AlphaFoldDB" id="A0AAV5WYD0"/>
<dbReference type="Proteomes" id="UP001432322">
    <property type="component" value="Unassembled WGS sequence"/>
</dbReference>
<accession>A0AAV5WYD0</accession>
<reference evidence="1" key="1">
    <citation type="submission" date="2023-10" db="EMBL/GenBank/DDBJ databases">
        <title>Genome assembly of Pristionchus species.</title>
        <authorList>
            <person name="Yoshida K."/>
            <person name="Sommer R.J."/>
        </authorList>
    </citation>
    <scope>NUCLEOTIDE SEQUENCE</scope>
    <source>
        <strain evidence="1">RS5133</strain>
    </source>
</reference>